<feature type="non-terminal residue" evidence="1">
    <location>
        <position position="1"/>
    </location>
</feature>
<sequence length="62" mass="7348">LKDEDIPHRTHIRKRILEIWHQYLDELAKELQNAAGKISMTMDCWSDPNLTPYMAVTSHWIS</sequence>
<dbReference type="Proteomes" id="UP000297245">
    <property type="component" value="Unassembled WGS sequence"/>
</dbReference>
<dbReference type="OrthoDB" id="1607513at2759"/>
<feature type="non-terminal residue" evidence="1">
    <location>
        <position position="62"/>
    </location>
</feature>
<dbReference type="EMBL" id="ML179861">
    <property type="protein sequence ID" value="THU80882.1"/>
    <property type="molecule type" value="Genomic_DNA"/>
</dbReference>
<evidence type="ECO:0000313" key="2">
    <source>
        <dbReference type="Proteomes" id="UP000297245"/>
    </source>
</evidence>
<accession>A0A4S8KXY8</accession>
<evidence type="ECO:0008006" key="3">
    <source>
        <dbReference type="Google" id="ProtNLM"/>
    </source>
</evidence>
<organism evidence="1 2">
    <name type="scientific">Dendrothele bispora (strain CBS 962.96)</name>
    <dbReference type="NCBI Taxonomy" id="1314807"/>
    <lineage>
        <taxon>Eukaryota</taxon>
        <taxon>Fungi</taxon>
        <taxon>Dikarya</taxon>
        <taxon>Basidiomycota</taxon>
        <taxon>Agaricomycotina</taxon>
        <taxon>Agaricomycetes</taxon>
        <taxon>Agaricomycetidae</taxon>
        <taxon>Agaricales</taxon>
        <taxon>Agaricales incertae sedis</taxon>
        <taxon>Dendrothele</taxon>
    </lineage>
</organism>
<protein>
    <recommendedName>
        <fullName evidence="3">DUF659 domain-containing protein</fullName>
    </recommendedName>
</protein>
<dbReference type="AlphaFoldDB" id="A0A4S8KXY8"/>
<proteinExistence type="predicted"/>
<keyword evidence="2" id="KW-1185">Reference proteome</keyword>
<evidence type="ECO:0000313" key="1">
    <source>
        <dbReference type="EMBL" id="THU80882.1"/>
    </source>
</evidence>
<gene>
    <name evidence="1" type="ORF">K435DRAFT_596501</name>
</gene>
<name>A0A4S8KXY8_DENBC</name>
<reference evidence="1 2" key="1">
    <citation type="journal article" date="2019" name="Nat. Ecol. Evol.">
        <title>Megaphylogeny resolves global patterns of mushroom evolution.</title>
        <authorList>
            <person name="Varga T."/>
            <person name="Krizsan K."/>
            <person name="Foldi C."/>
            <person name="Dima B."/>
            <person name="Sanchez-Garcia M."/>
            <person name="Sanchez-Ramirez S."/>
            <person name="Szollosi G.J."/>
            <person name="Szarkandi J.G."/>
            <person name="Papp V."/>
            <person name="Albert L."/>
            <person name="Andreopoulos W."/>
            <person name="Angelini C."/>
            <person name="Antonin V."/>
            <person name="Barry K.W."/>
            <person name="Bougher N.L."/>
            <person name="Buchanan P."/>
            <person name="Buyck B."/>
            <person name="Bense V."/>
            <person name="Catcheside P."/>
            <person name="Chovatia M."/>
            <person name="Cooper J."/>
            <person name="Damon W."/>
            <person name="Desjardin D."/>
            <person name="Finy P."/>
            <person name="Geml J."/>
            <person name="Haridas S."/>
            <person name="Hughes K."/>
            <person name="Justo A."/>
            <person name="Karasinski D."/>
            <person name="Kautmanova I."/>
            <person name="Kiss B."/>
            <person name="Kocsube S."/>
            <person name="Kotiranta H."/>
            <person name="LaButti K.M."/>
            <person name="Lechner B.E."/>
            <person name="Liimatainen K."/>
            <person name="Lipzen A."/>
            <person name="Lukacs Z."/>
            <person name="Mihaltcheva S."/>
            <person name="Morgado L.N."/>
            <person name="Niskanen T."/>
            <person name="Noordeloos M.E."/>
            <person name="Ohm R.A."/>
            <person name="Ortiz-Santana B."/>
            <person name="Ovrebo C."/>
            <person name="Racz N."/>
            <person name="Riley R."/>
            <person name="Savchenko A."/>
            <person name="Shiryaev A."/>
            <person name="Soop K."/>
            <person name="Spirin V."/>
            <person name="Szebenyi C."/>
            <person name="Tomsovsky M."/>
            <person name="Tulloss R.E."/>
            <person name="Uehling J."/>
            <person name="Grigoriev I.V."/>
            <person name="Vagvolgyi C."/>
            <person name="Papp T."/>
            <person name="Martin F.M."/>
            <person name="Miettinen O."/>
            <person name="Hibbett D.S."/>
            <person name="Nagy L.G."/>
        </authorList>
    </citation>
    <scope>NUCLEOTIDE SEQUENCE [LARGE SCALE GENOMIC DNA]</scope>
    <source>
        <strain evidence="1 2">CBS 962.96</strain>
    </source>
</reference>